<dbReference type="RefSeq" id="WP_094202113.1">
    <property type="nucleotide sequence ID" value="NZ_NBIM01000011.1"/>
</dbReference>
<dbReference type="AlphaFoldDB" id="A0A233RAN3"/>
<reference evidence="1 2" key="1">
    <citation type="submission" date="2017-08" db="EMBL/GenBank/DDBJ databases">
        <title>A Genome Sequence of Oceanimonas doudoroffii ATCC 27123T.</title>
        <authorList>
            <person name="Brennan M.A."/>
            <person name="Maclea K.S."/>
            <person name="Mcclelland W.D."/>
            <person name="Trachtenberg A.M."/>
        </authorList>
    </citation>
    <scope>NUCLEOTIDE SEQUENCE [LARGE SCALE GENOMIC DNA]</scope>
    <source>
        <strain evidence="1 2">ATCC 27123</strain>
    </source>
</reference>
<evidence type="ECO:0000313" key="2">
    <source>
        <dbReference type="Proteomes" id="UP000242757"/>
    </source>
</evidence>
<protein>
    <submittedName>
        <fullName evidence="1">Uncharacterized protein</fullName>
    </submittedName>
</protein>
<dbReference type="EMBL" id="NBIM01000011">
    <property type="protein sequence ID" value="OXY80446.1"/>
    <property type="molecule type" value="Genomic_DNA"/>
</dbReference>
<gene>
    <name evidence="1" type="ORF">B6S08_17580</name>
</gene>
<keyword evidence="2" id="KW-1185">Reference proteome</keyword>
<accession>A0A233RAN3</accession>
<evidence type="ECO:0000313" key="1">
    <source>
        <dbReference type="EMBL" id="OXY80446.1"/>
    </source>
</evidence>
<dbReference type="Proteomes" id="UP000242757">
    <property type="component" value="Unassembled WGS sequence"/>
</dbReference>
<dbReference type="OrthoDB" id="5599709at2"/>
<proteinExistence type="predicted"/>
<comment type="caution">
    <text evidence="1">The sequence shown here is derived from an EMBL/GenBank/DDBJ whole genome shotgun (WGS) entry which is preliminary data.</text>
</comment>
<name>A0A233RAN3_9GAMM</name>
<organism evidence="1 2">
    <name type="scientific">Oceanimonas doudoroffii</name>
    <dbReference type="NCBI Taxonomy" id="84158"/>
    <lineage>
        <taxon>Bacteria</taxon>
        <taxon>Pseudomonadati</taxon>
        <taxon>Pseudomonadota</taxon>
        <taxon>Gammaproteobacteria</taxon>
        <taxon>Aeromonadales</taxon>
        <taxon>Aeromonadaceae</taxon>
        <taxon>Oceanimonas</taxon>
    </lineage>
</organism>
<sequence length="153" mass="17749">MDDQLWALCFLDEGIALSIISRKETRCQWLAGEDQAREFILTDYLQHVAELGELDPDQHIAARERFELLMEQFPDPQVLTEYLNDLTTGLTRIVWFGPLAALAEDYSDFALALRAHYWDEYGEGDEDPVTPVPEVDWPYLVEAMDDFLLNEDY</sequence>